<dbReference type="InterPro" id="IPR029063">
    <property type="entry name" value="SAM-dependent_MTases_sf"/>
</dbReference>
<dbReference type="PROSITE" id="PS00092">
    <property type="entry name" value="N6_MTASE"/>
    <property type="match status" value="1"/>
</dbReference>
<keyword evidence="2 3" id="KW-0808">Transferase</keyword>
<gene>
    <name evidence="3" type="ORF">SAMN05216174_103236</name>
</gene>
<dbReference type="STRING" id="1271860.SAMN05216174_103236"/>
<reference evidence="4" key="1">
    <citation type="submission" date="2016-10" db="EMBL/GenBank/DDBJ databases">
        <authorList>
            <person name="Varghese N."/>
            <person name="Submissions S."/>
        </authorList>
    </citation>
    <scope>NUCLEOTIDE SEQUENCE [LARGE SCALE GENOMIC DNA]</scope>
    <source>
        <strain evidence="4">IBRC-M 10403</strain>
    </source>
</reference>
<accession>A0A1G6N7S8</accession>
<name>A0A1G6N7S8_9PSEU</name>
<evidence type="ECO:0000256" key="1">
    <source>
        <dbReference type="ARBA" id="ARBA00022603"/>
    </source>
</evidence>
<keyword evidence="4" id="KW-1185">Reference proteome</keyword>
<dbReference type="Gene3D" id="3.40.50.150">
    <property type="entry name" value="Vaccinia Virus protein VP39"/>
    <property type="match status" value="1"/>
</dbReference>
<dbReference type="PIRSF" id="PIRSF004553">
    <property type="entry name" value="CHP00095"/>
    <property type="match status" value="1"/>
</dbReference>
<proteinExistence type="predicted"/>
<evidence type="ECO:0000313" key="3">
    <source>
        <dbReference type="EMBL" id="SDC63912.1"/>
    </source>
</evidence>
<evidence type="ECO:0000256" key="2">
    <source>
        <dbReference type="ARBA" id="ARBA00022679"/>
    </source>
</evidence>
<dbReference type="NCBIfam" id="TIGR00095">
    <property type="entry name" value="16S rRNA (guanine(966)-N(2))-methyltransferase RsmD"/>
    <property type="match status" value="1"/>
</dbReference>
<sequence length="208" mass="21227">MADVLCLTPVRGSHRGVGHHGPVTRIVAGAAGGRRLAVPPKGTRPTSDRVREALFSALEAAAGLDGARVLDLYAGSGALGFEALSRGAVLATLVESDRAAVGVLRGNAAALGMAGADVRAAKVDKVLATTPDAPYDVVFADPPYALGDAELTAVLTALVGNGWTAPGTTVVVERGARSGEPDWPAPLTPVRTRKYGETQLHWATHGPA</sequence>
<dbReference type="GO" id="GO:0008168">
    <property type="term" value="F:methyltransferase activity"/>
    <property type="evidence" value="ECO:0007669"/>
    <property type="project" value="UniProtKB-KW"/>
</dbReference>
<evidence type="ECO:0000313" key="4">
    <source>
        <dbReference type="Proteomes" id="UP000199501"/>
    </source>
</evidence>
<dbReference type="CDD" id="cd02440">
    <property type="entry name" value="AdoMet_MTases"/>
    <property type="match status" value="1"/>
</dbReference>
<dbReference type="AlphaFoldDB" id="A0A1G6N7S8"/>
<dbReference type="PANTHER" id="PTHR43542">
    <property type="entry name" value="METHYLTRANSFERASE"/>
    <property type="match status" value="1"/>
</dbReference>
<keyword evidence="1 3" id="KW-0489">Methyltransferase</keyword>
<dbReference type="GO" id="GO:0003676">
    <property type="term" value="F:nucleic acid binding"/>
    <property type="evidence" value="ECO:0007669"/>
    <property type="project" value="InterPro"/>
</dbReference>
<dbReference type="PANTHER" id="PTHR43542:SF1">
    <property type="entry name" value="METHYLTRANSFERASE"/>
    <property type="match status" value="1"/>
</dbReference>
<dbReference type="SUPFAM" id="SSF53335">
    <property type="entry name" value="S-adenosyl-L-methionine-dependent methyltransferases"/>
    <property type="match status" value="1"/>
</dbReference>
<organism evidence="3 4">
    <name type="scientific">Actinokineospora iranica</name>
    <dbReference type="NCBI Taxonomy" id="1271860"/>
    <lineage>
        <taxon>Bacteria</taxon>
        <taxon>Bacillati</taxon>
        <taxon>Actinomycetota</taxon>
        <taxon>Actinomycetes</taxon>
        <taxon>Pseudonocardiales</taxon>
        <taxon>Pseudonocardiaceae</taxon>
        <taxon>Actinokineospora</taxon>
    </lineage>
</organism>
<dbReference type="Proteomes" id="UP000199501">
    <property type="component" value="Unassembled WGS sequence"/>
</dbReference>
<protein>
    <submittedName>
        <fullName evidence="3">16S rRNA (Guanine966-N2)-methyltransferase</fullName>
    </submittedName>
</protein>
<dbReference type="EMBL" id="FMZZ01000003">
    <property type="protein sequence ID" value="SDC63912.1"/>
    <property type="molecule type" value="Genomic_DNA"/>
</dbReference>
<dbReference type="Pfam" id="PF03602">
    <property type="entry name" value="Cons_hypoth95"/>
    <property type="match status" value="1"/>
</dbReference>
<dbReference type="GO" id="GO:0031167">
    <property type="term" value="P:rRNA methylation"/>
    <property type="evidence" value="ECO:0007669"/>
    <property type="project" value="InterPro"/>
</dbReference>
<dbReference type="InterPro" id="IPR002052">
    <property type="entry name" value="DNA_methylase_N6_adenine_CS"/>
</dbReference>
<dbReference type="InterPro" id="IPR004398">
    <property type="entry name" value="RNA_MeTrfase_RsmD"/>
</dbReference>